<dbReference type="Proteomes" id="UP000545037">
    <property type="component" value="Unassembled WGS sequence"/>
</dbReference>
<organism evidence="4 5">
    <name type="scientific">Brevundimonas variabilis</name>
    <dbReference type="NCBI Taxonomy" id="74312"/>
    <lineage>
        <taxon>Bacteria</taxon>
        <taxon>Pseudomonadati</taxon>
        <taxon>Pseudomonadota</taxon>
        <taxon>Alphaproteobacteria</taxon>
        <taxon>Caulobacterales</taxon>
        <taxon>Caulobacteraceae</taxon>
        <taxon>Brevundimonas</taxon>
    </lineage>
</organism>
<comment type="caution">
    <text evidence="4">The sequence shown here is derived from an EMBL/GenBank/DDBJ whole genome shotgun (WGS) entry which is preliminary data.</text>
</comment>
<dbReference type="GO" id="GO:0008170">
    <property type="term" value="F:N-methyltransferase activity"/>
    <property type="evidence" value="ECO:0007669"/>
    <property type="project" value="UniProtKB-ARBA"/>
</dbReference>
<accession>A0A7W9FE55</accession>
<dbReference type="EMBL" id="JACHOR010000002">
    <property type="protein sequence ID" value="MBB5746126.1"/>
    <property type="molecule type" value="Genomic_DNA"/>
</dbReference>
<evidence type="ECO:0000259" key="3">
    <source>
        <dbReference type="Pfam" id="PF05175"/>
    </source>
</evidence>
<sequence>MTVASPLPEITPDTTENALLDGRVRLRQPIRGYRAGMDAALLAAAVEAKPGERIIEAGCGAGAVLTQIAARCPGVSLTGIELDPAASRLARQNAALNEIEARMEIMDADIASGFRTLALPTFDWAISNPPFFDDEAALRPPAPEKRGAWMAVDGLAVWTDFLVRAVHDGGRIVMIHRADRLADILHLLGQRCGSITIQPVHPFSDTPAKRVVVRAIRAGKAPLSLLPPLILHQRLDGKHSAWAEAILRGRAVLSMS</sequence>
<dbReference type="GO" id="GO:0032259">
    <property type="term" value="P:methylation"/>
    <property type="evidence" value="ECO:0007669"/>
    <property type="project" value="UniProtKB-KW"/>
</dbReference>
<dbReference type="PROSITE" id="PS00092">
    <property type="entry name" value="N6_MTASE"/>
    <property type="match status" value="1"/>
</dbReference>
<evidence type="ECO:0000256" key="1">
    <source>
        <dbReference type="ARBA" id="ARBA00022603"/>
    </source>
</evidence>
<keyword evidence="2" id="KW-0949">S-adenosyl-L-methionine</keyword>
<dbReference type="InterPro" id="IPR050210">
    <property type="entry name" value="tRNA_Adenine-N(6)_MTase"/>
</dbReference>
<dbReference type="SUPFAM" id="SSF53335">
    <property type="entry name" value="S-adenosyl-L-methionine-dependent methyltransferases"/>
    <property type="match status" value="1"/>
</dbReference>
<proteinExistence type="predicted"/>
<evidence type="ECO:0000256" key="2">
    <source>
        <dbReference type="ARBA" id="ARBA00022691"/>
    </source>
</evidence>
<dbReference type="Pfam" id="PF05175">
    <property type="entry name" value="MTS"/>
    <property type="match status" value="1"/>
</dbReference>
<dbReference type="GO" id="GO:0003676">
    <property type="term" value="F:nucleic acid binding"/>
    <property type="evidence" value="ECO:0007669"/>
    <property type="project" value="InterPro"/>
</dbReference>
<dbReference type="CDD" id="cd02440">
    <property type="entry name" value="AdoMet_MTases"/>
    <property type="match status" value="1"/>
</dbReference>
<keyword evidence="1 4" id="KW-0489">Methyltransferase</keyword>
<dbReference type="GO" id="GO:0008757">
    <property type="term" value="F:S-adenosylmethionine-dependent methyltransferase activity"/>
    <property type="evidence" value="ECO:0007669"/>
    <property type="project" value="UniProtKB-ARBA"/>
</dbReference>
<dbReference type="Gene3D" id="3.40.50.150">
    <property type="entry name" value="Vaccinia Virus protein VP39"/>
    <property type="match status" value="1"/>
</dbReference>
<keyword evidence="1 4" id="KW-0808">Transferase</keyword>
<dbReference type="PANTHER" id="PTHR47739">
    <property type="entry name" value="TRNA1(VAL) (ADENINE(37)-N6)-METHYLTRANSFERASE"/>
    <property type="match status" value="1"/>
</dbReference>
<evidence type="ECO:0000313" key="4">
    <source>
        <dbReference type="EMBL" id="MBB5746126.1"/>
    </source>
</evidence>
<feature type="domain" description="Methyltransferase small" evidence="3">
    <location>
        <begin position="39"/>
        <end position="136"/>
    </location>
</feature>
<keyword evidence="5" id="KW-1185">Reference proteome</keyword>
<dbReference type="InterPro" id="IPR007848">
    <property type="entry name" value="Small_mtfrase_dom"/>
</dbReference>
<dbReference type="InterPro" id="IPR029063">
    <property type="entry name" value="SAM-dependent_MTases_sf"/>
</dbReference>
<evidence type="ECO:0000313" key="5">
    <source>
        <dbReference type="Proteomes" id="UP000545037"/>
    </source>
</evidence>
<dbReference type="InterPro" id="IPR002052">
    <property type="entry name" value="DNA_methylase_N6_adenine_CS"/>
</dbReference>
<reference evidence="4 5" key="1">
    <citation type="submission" date="2020-08" db="EMBL/GenBank/DDBJ databases">
        <title>Genomic Encyclopedia of Type Strains, Phase IV (KMG-IV): sequencing the most valuable type-strain genomes for metagenomic binning, comparative biology and taxonomic classification.</title>
        <authorList>
            <person name="Goeker M."/>
        </authorList>
    </citation>
    <scope>NUCLEOTIDE SEQUENCE [LARGE SCALE GENOMIC DNA]</scope>
    <source>
        <strain evidence="4 5">DSM 4737</strain>
    </source>
</reference>
<name>A0A7W9FE55_9CAUL</name>
<protein>
    <submittedName>
        <fullName evidence="4">tRNA1(Val) A37 N6-methylase TrmN6</fullName>
    </submittedName>
</protein>
<dbReference type="AlphaFoldDB" id="A0A7W9FE55"/>
<dbReference type="RefSeq" id="WP_343060319.1">
    <property type="nucleotide sequence ID" value="NZ_JACHOR010000002.1"/>
</dbReference>
<dbReference type="PANTHER" id="PTHR47739:SF1">
    <property type="entry name" value="TRNA1(VAL) (ADENINE(37)-N6)-METHYLTRANSFERASE"/>
    <property type="match status" value="1"/>
</dbReference>
<gene>
    <name evidence="4" type="ORF">GGR13_001710</name>
</gene>